<proteinExistence type="predicted"/>
<keyword evidence="3" id="KW-1185">Reference proteome</keyword>
<evidence type="ECO:0000313" key="3">
    <source>
        <dbReference type="Proteomes" id="UP000554235"/>
    </source>
</evidence>
<sequence length="183" mass="20317">MAFSSVFTFRERSREEEYPDSTEPRHSTSQAMGTNCPHFAGFMAVSFSGGNNELGLHPVITNASPTFQDVSLGGGSFDVRQVKASSFPLGLSSNIFTNREYVVVKHPRIQDDSTVSFCDIALELQILRHEPLRKHENVVDLLAVMYHDTGDHEEIRVLPALVLEYAEYGSVKAFQEAGYATSL</sequence>
<keyword evidence="2" id="KW-0808">Transferase</keyword>
<dbReference type="Proteomes" id="UP000554235">
    <property type="component" value="Unassembled WGS sequence"/>
</dbReference>
<feature type="region of interest" description="Disordered" evidence="1">
    <location>
        <begin position="1"/>
        <end position="32"/>
    </location>
</feature>
<comment type="caution">
    <text evidence="2">The sequence shown here is derived from an EMBL/GenBank/DDBJ whole genome shotgun (WGS) entry which is preliminary data.</text>
</comment>
<evidence type="ECO:0000256" key="1">
    <source>
        <dbReference type="SAM" id="MobiDB-lite"/>
    </source>
</evidence>
<gene>
    <name evidence="2" type="ORF">FALBO_10896</name>
</gene>
<dbReference type="InterPro" id="IPR011009">
    <property type="entry name" value="Kinase-like_dom_sf"/>
</dbReference>
<dbReference type="OrthoDB" id="4062651at2759"/>
<reference evidence="2 3" key="1">
    <citation type="submission" date="2020-01" db="EMBL/GenBank/DDBJ databases">
        <title>Identification and distribution of gene clusters putatively required for synthesis of sphingolipid metabolism inhibitors in phylogenetically diverse species of the filamentous fungus Fusarium.</title>
        <authorList>
            <person name="Kim H.-S."/>
            <person name="Busman M."/>
            <person name="Brown D.W."/>
            <person name="Divon H."/>
            <person name="Uhlig S."/>
            <person name="Proctor R.H."/>
        </authorList>
    </citation>
    <scope>NUCLEOTIDE SEQUENCE [LARGE SCALE GENOMIC DNA]</scope>
    <source>
        <strain evidence="2 3">NRRL 20459</strain>
    </source>
</reference>
<dbReference type="AlphaFoldDB" id="A0A8H4L3A3"/>
<feature type="non-terminal residue" evidence="2">
    <location>
        <position position="183"/>
    </location>
</feature>
<protein>
    <submittedName>
        <fullName evidence="2">Serine threonine kinase</fullName>
    </submittedName>
</protein>
<keyword evidence="2" id="KW-0418">Kinase</keyword>
<name>A0A8H4L3A3_9HYPO</name>
<evidence type="ECO:0000313" key="2">
    <source>
        <dbReference type="EMBL" id="KAF4462295.1"/>
    </source>
</evidence>
<dbReference type="EMBL" id="JAADYS010001558">
    <property type="protein sequence ID" value="KAF4462295.1"/>
    <property type="molecule type" value="Genomic_DNA"/>
</dbReference>
<feature type="compositionally biased region" description="Basic and acidic residues" evidence="1">
    <location>
        <begin position="9"/>
        <end position="26"/>
    </location>
</feature>
<organism evidence="2 3">
    <name type="scientific">Fusarium albosuccineum</name>
    <dbReference type="NCBI Taxonomy" id="1237068"/>
    <lineage>
        <taxon>Eukaryota</taxon>
        <taxon>Fungi</taxon>
        <taxon>Dikarya</taxon>
        <taxon>Ascomycota</taxon>
        <taxon>Pezizomycotina</taxon>
        <taxon>Sordariomycetes</taxon>
        <taxon>Hypocreomycetidae</taxon>
        <taxon>Hypocreales</taxon>
        <taxon>Nectriaceae</taxon>
        <taxon>Fusarium</taxon>
        <taxon>Fusarium decemcellulare species complex</taxon>
    </lineage>
</organism>
<accession>A0A8H4L3A3</accession>
<dbReference type="GO" id="GO:0016301">
    <property type="term" value="F:kinase activity"/>
    <property type="evidence" value="ECO:0007669"/>
    <property type="project" value="UniProtKB-KW"/>
</dbReference>
<dbReference type="SUPFAM" id="SSF56112">
    <property type="entry name" value="Protein kinase-like (PK-like)"/>
    <property type="match status" value="1"/>
</dbReference>